<dbReference type="RefSeq" id="WP_198519170.1">
    <property type="nucleotide sequence ID" value="NZ_PHUF01000003.1"/>
</dbReference>
<dbReference type="Gene3D" id="6.10.140.940">
    <property type="match status" value="1"/>
</dbReference>
<dbReference type="Pfam" id="PF12708">
    <property type="entry name" value="Pect-lyase_RHGA_epim"/>
    <property type="match status" value="1"/>
</dbReference>
<dbReference type="Gene3D" id="2.160.20.10">
    <property type="entry name" value="Single-stranded right-handed beta-helix, Pectin lyase-like"/>
    <property type="match status" value="1"/>
</dbReference>
<accession>A0A2N0HK88</accession>
<sequence>MSADIVARGLAKQAASTSTGRTVQDKLSETVSVLDFGAKGDGVADDTAAIQAAINAELTPNGGALYFPDGIYRITAKLVIPFATGWRIYGQSRRGTIIRQATSNTRIFSLESDLIHSWEIGHLSFQWAVNQPASNTQAVAIFLGTGAATSSGLFDWHVHHCVFHNGFRGVASDPSNSPAVWGATVDHCQHQGTMSGAMVCFVPTPAVGQPRITVADSTLTLTNASEAGVRIYYGDNIVLRSLELLGGTAPIPVIEISGAFVSLIGCKVENYSAGASSTDPLIKLVQSQATVINCSCNGLSGSGGAPRFIQGVTGTQLAITGLWCSDSMTGGTPIAYCADTISLVANVRLQGRFTDKLRSYIGSGAPLPRLDIDKRQSDAVTEIGDASVTLNAASDRIQCFTATVTAARSVTLPGSGVAYDGMEFEVVRRASSPGAFVVQVIDPLSGQDFFFPANCRGSIRYRCIGGGSWRIMQASTFHAADTGWTASTGTASKAAFAVYAGATHTASYVQATVQALDNAARDTARRVKAIEDALFAGGLIRA</sequence>
<dbReference type="InterPro" id="IPR024535">
    <property type="entry name" value="RHGA/B-epi-like_pectate_lyase"/>
</dbReference>
<dbReference type="InterPro" id="IPR012334">
    <property type="entry name" value="Pectin_lyas_fold"/>
</dbReference>
<gene>
    <name evidence="2" type="ORF">B0I00_1526</name>
</gene>
<evidence type="ECO:0000259" key="1">
    <source>
        <dbReference type="Pfam" id="PF12708"/>
    </source>
</evidence>
<dbReference type="SUPFAM" id="SSF51126">
    <property type="entry name" value="Pectin lyase-like"/>
    <property type="match status" value="1"/>
</dbReference>
<evidence type="ECO:0000313" key="3">
    <source>
        <dbReference type="Proteomes" id="UP000232587"/>
    </source>
</evidence>
<dbReference type="EMBL" id="PHUF01000003">
    <property type="protein sequence ID" value="PKB19295.1"/>
    <property type="molecule type" value="Genomic_DNA"/>
</dbReference>
<protein>
    <submittedName>
        <fullName evidence="2">Pectate lyase-like protein</fullName>
    </submittedName>
</protein>
<feature type="domain" description="Rhamnogalacturonase A/B/Epimerase-like pectate lyase" evidence="1">
    <location>
        <begin position="31"/>
        <end position="116"/>
    </location>
</feature>
<keyword evidence="3" id="KW-1185">Reference proteome</keyword>
<dbReference type="Proteomes" id="UP000232587">
    <property type="component" value="Unassembled WGS sequence"/>
</dbReference>
<dbReference type="GO" id="GO:0016829">
    <property type="term" value="F:lyase activity"/>
    <property type="evidence" value="ECO:0007669"/>
    <property type="project" value="UniProtKB-KW"/>
</dbReference>
<reference evidence="2 3" key="1">
    <citation type="submission" date="2017-11" db="EMBL/GenBank/DDBJ databases">
        <title>Genomic Encyclopedia of Type Strains, Phase III (KMG-III): the genomes of soil and plant-associated and newly described type strains.</title>
        <authorList>
            <person name="Whitman W."/>
        </authorList>
    </citation>
    <scope>NUCLEOTIDE SEQUENCE [LARGE SCALE GENOMIC DNA]</scope>
    <source>
        <strain evidence="2 3">CGMCC 1.12274</strain>
    </source>
</reference>
<dbReference type="AlphaFoldDB" id="A0A2N0HK88"/>
<evidence type="ECO:0000313" key="2">
    <source>
        <dbReference type="EMBL" id="PKB19295.1"/>
    </source>
</evidence>
<proteinExistence type="predicted"/>
<name>A0A2N0HK88_9SPHN</name>
<comment type="caution">
    <text evidence="2">The sequence shown here is derived from an EMBL/GenBank/DDBJ whole genome shotgun (WGS) entry which is preliminary data.</text>
</comment>
<dbReference type="InterPro" id="IPR011050">
    <property type="entry name" value="Pectin_lyase_fold/virulence"/>
</dbReference>
<keyword evidence="2" id="KW-0456">Lyase</keyword>
<organism evidence="2 3">
    <name type="scientific">Novosphingobium kunmingense</name>
    <dbReference type="NCBI Taxonomy" id="1211806"/>
    <lineage>
        <taxon>Bacteria</taxon>
        <taxon>Pseudomonadati</taxon>
        <taxon>Pseudomonadota</taxon>
        <taxon>Alphaproteobacteria</taxon>
        <taxon>Sphingomonadales</taxon>
        <taxon>Sphingomonadaceae</taxon>
        <taxon>Novosphingobium</taxon>
    </lineage>
</organism>